<name>A0ACC1RUS9_9APHY</name>
<accession>A0ACC1RUS9</accession>
<keyword evidence="2" id="KW-1185">Reference proteome</keyword>
<gene>
    <name evidence="1" type="ORF">NM688_g8293</name>
</gene>
<reference evidence="1" key="1">
    <citation type="submission" date="2022-07" db="EMBL/GenBank/DDBJ databases">
        <title>Genome Sequence of Phlebia brevispora.</title>
        <authorList>
            <person name="Buettner E."/>
        </authorList>
    </citation>
    <scope>NUCLEOTIDE SEQUENCE</scope>
    <source>
        <strain evidence="1">MPL23</strain>
    </source>
</reference>
<evidence type="ECO:0000313" key="1">
    <source>
        <dbReference type="EMBL" id="KAJ3526161.1"/>
    </source>
</evidence>
<dbReference type="EMBL" id="JANHOG010002187">
    <property type="protein sequence ID" value="KAJ3526161.1"/>
    <property type="molecule type" value="Genomic_DNA"/>
</dbReference>
<sequence>MDRSKGHTWSAQRSTSSVLLTRPGPFSKTATKSAGSTRGAPLRRPRYIQSSVQRAVKSDHDAAIRASRKSGQGQFAEPLAQRMTTAAIASMQPQRAARKTTRSTIESSDEDSDSDASMEEYADDDMYSDTPRPLKAARKVEVGSNLARKSARPAKAARKIEVEAIYVSSDSEEPPPSDSDEDHDALLKAFEALTIPTLLHVDKRLPFLRRNLRTGFLNRCEEEGIRTLPKDEPAQPLRVIYRFRPDADDESDTSESSTDEDDWEEDVGETRKWECPVCDIFGVMNTREMLVFHLEGHHREEIDTSWEDLGDGQWQLTVSQKSTHTETQDDQAEAEDSEVIPSVCVFDRGPFGLYTTEYHDTQETRFKIVVHL</sequence>
<organism evidence="1 2">
    <name type="scientific">Phlebia brevispora</name>
    <dbReference type="NCBI Taxonomy" id="194682"/>
    <lineage>
        <taxon>Eukaryota</taxon>
        <taxon>Fungi</taxon>
        <taxon>Dikarya</taxon>
        <taxon>Basidiomycota</taxon>
        <taxon>Agaricomycotina</taxon>
        <taxon>Agaricomycetes</taxon>
        <taxon>Polyporales</taxon>
        <taxon>Meruliaceae</taxon>
        <taxon>Phlebia</taxon>
    </lineage>
</organism>
<protein>
    <submittedName>
        <fullName evidence="1">Uncharacterized protein</fullName>
    </submittedName>
</protein>
<proteinExistence type="predicted"/>
<evidence type="ECO:0000313" key="2">
    <source>
        <dbReference type="Proteomes" id="UP001148662"/>
    </source>
</evidence>
<dbReference type="Proteomes" id="UP001148662">
    <property type="component" value="Unassembled WGS sequence"/>
</dbReference>
<comment type="caution">
    <text evidence="1">The sequence shown here is derived from an EMBL/GenBank/DDBJ whole genome shotgun (WGS) entry which is preliminary data.</text>
</comment>